<evidence type="ECO:0000313" key="4">
    <source>
        <dbReference type="Proteomes" id="UP000295075"/>
    </source>
</evidence>
<sequence length="102" mass="10497">MRRLYIVLLAGLFIVAAVGARPIAGWIGSDGQAASVVQAQASPTPTLGATPQTGPNPPGAGDGDPQDFDQAPLVVIGLIVLIVLVGGMVLLSGWRRRRGSRE</sequence>
<name>A0A4R4QA89_9ACTN</name>
<proteinExistence type="predicted"/>
<reference evidence="3 4" key="1">
    <citation type="submission" date="2019-03" db="EMBL/GenBank/DDBJ databases">
        <title>Draft genome sequences of novel Actinobacteria.</title>
        <authorList>
            <person name="Sahin N."/>
            <person name="Ay H."/>
            <person name="Saygin H."/>
        </authorList>
    </citation>
    <scope>NUCLEOTIDE SEQUENCE [LARGE SCALE GENOMIC DNA]</scope>
    <source>
        <strain evidence="3 4">JCM 30547</strain>
    </source>
</reference>
<evidence type="ECO:0000313" key="3">
    <source>
        <dbReference type="EMBL" id="TDC32296.1"/>
    </source>
</evidence>
<dbReference type="RefSeq" id="WP_132404628.1">
    <property type="nucleotide sequence ID" value="NZ_SMKA01000024.1"/>
</dbReference>
<comment type="caution">
    <text evidence="3">The sequence shown here is derived from an EMBL/GenBank/DDBJ whole genome shotgun (WGS) entry which is preliminary data.</text>
</comment>
<dbReference type="AlphaFoldDB" id="A0A4R4QA89"/>
<organism evidence="3 4">
    <name type="scientific">Kribbella albertanoniae</name>
    <dbReference type="NCBI Taxonomy" id="1266829"/>
    <lineage>
        <taxon>Bacteria</taxon>
        <taxon>Bacillati</taxon>
        <taxon>Actinomycetota</taxon>
        <taxon>Actinomycetes</taxon>
        <taxon>Propionibacteriales</taxon>
        <taxon>Kribbellaceae</taxon>
        <taxon>Kribbella</taxon>
    </lineage>
</organism>
<dbReference type="Proteomes" id="UP000295075">
    <property type="component" value="Unassembled WGS sequence"/>
</dbReference>
<keyword evidence="2" id="KW-1133">Transmembrane helix</keyword>
<accession>A0A4R4QA89</accession>
<dbReference type="EMBL" id="SMKA01000024">
    <property type="protein sequence ID" value="TDC32296.1"/>
    <property type="molecule type" value="Genomic_DNA"/>
</dbReference>
<keyword evidence="4" id="KW-1185">Reference proteome</keyword>
<feature type="region of interest" description="Disordered" evidence="1">
    <location>
        <begin position="38"/>
        <end position="67"/>
    </location>
</feature>
<feature type="compositionally biased region" description="Polar residues" evidence="1">
    <location>
        <begin position="43"/>
        <end position="53"/>
    </location>
</feature>
<keyword evidence="2" id="KW-0472">Membrane</keyword>
<evidence type="ECO:0000256" key="2">
    <source>
        <dbReference type="SAM" id="Phobius"/>
    </source>
</evidence>
<evidence type="ECO:0000256" key="1">
    <source>
        <dbReference type="SAM" id="MobiDB-lite"/>
    </source>
</evidence>
<keyword evidence="2" id="KW-0812">Transmembrane</keyword>
<gene>
    <name evidence="3" type="ORF">E1261_08805</name>
</gene>
<protein>
    <submittedName>
        <fullName evidence="3">Uncharacterized protein</fullName>
    </submittedName>
</protein>
<feature type="transmembrane region" description="Helical" evidence="2">
    <location>
        <begin position="73"/>
        <end position="94"/>
    </location>
</feature>